<feature type="compositionally biased region" description="Basic and acidic residues" evidence="8">
    <location>
        <begin position="1114"/>
        <end position="1125"/>
    </location>
</feature>
<dbReference type="SUPFAM" id="SSF53098">
    <property type="entry name" value="Ribonuclease H-like"/>
    <property type="match status" value="1"/>
</dbReference>
<evidence type="ECO:0000259" key="9">
    <source>
        <dbReference type="PROSITE" id="PS50175"/>
    </source>
</evidence>
<feature type="region of interest" description="Disordered" evidence="8">
    <location>
        <begin position="1076"/>
        <end position="1171"/>
    </location>
</feature>
<feature type="compositionally biased region" description="Polar residues" evidence="8">
    <location>
        <begin position="1127"/>
        <end position="1146"/>
    </location>
</feature>
<evidence type="ECO:0008006" key="13">
    <source>
        <dbReference type="Google" id="ProtNLM"/>
    </source>
</evidence>
<dbReference type="InterPro" id="IPR036397">
    <property type="entry name" value="RNaseH_sf"/>
</dbReference>
<dbReference type="GO" id="GO:0006508">
    <property type="term" value="P:proteolysis"/>
    <property type="evidence" value="ECO:0007669"/>
    <property type="project" value="InterPro"/>
</dbReference>
<evidence type="ECO:0000256" key="6">
    <source>
        <dbReference type="ARBA" id="ARBA00022918"/>
    </source>
</evidence>
<dbReference type="PANTHER" id="PTHR37984">
    <property type="entry name" value="PROTEIN CBG26694"/>
    <property type="match status" value="1"/>
</dbReference>
<dbReference type="Pfam" id="PF00665">
    <property type="entry name" value="rve"/>
    <property type="match status" value="1"/>
</dbReference>
<evidence type="ECO:0000256" key="3">
    <source>
        <dbReference type="ARBA" id="ARBA00022722"/>
    </source>
</evidence>
<keyword evidence="6" id="KW-0695">RNA-directed DNA polymerase</keyword>
<dbReference type="PROSITE" id="PS50175">
    <property type="entry name" value="ASP_PROT_RETROV"/>
    <property type="match status" value="1"/>
</dbReference>
<dbReference type="SUPFAM" id="SSF50630">
    <property type="entry name" value="Acid proteases"/>
    <property type="match status" value="1"/>
</dbReference>
<dbReference type="InterPro" id="IPR040643">
    <property type="entry name" value="MLVIN_C"/>
</dbReference>
<dbReference type="InterPro" id="IPR001995">
    <property type="entry name" value="Peptidase_A2_cat"/>
</dbReference>
<organism evidence="11 12">
    <name type="scientific">Silurus asotus</name>
    <name type="common">Amur catfish</name>
    <name type="synonym">Parasilurus asotus</name>
    <dbReference type="NCBI Taxonomy" id="30991"/>
    <lineage>
        <taxon>Eukaryota</taxon>
        <taxon>Metazoa</taxon>
        <taxon>Chordata</taxon>
        <taxon>Craniata</taxon>
        <taxon>Vertebrata</taxon>
        <taxon>Euteleostomi</taxon>
        <taxon>Actinopterygii</taxon>
        <taxon>Neopterygii</taxon>
        <taxon>Teleostei</taxon>
        <taxon>Ostariophysi</taxon>
        <taxon>Siluriformes</taxon>
        <taxon>Siluridae</taxon>
        <taxon>Silurus</taxon>
    </lineage>
</organism>
<evidence type="ECO:0000256" key="2">
    <source>
        <dbReference type="ARBA" id="ARBA00022695"/>
    </source>
</evidence>
<evidence type="ECO:0000256" key="1">
    <source>
        <dbReference type="ARBA" id="ARBA00022679"/>
    </source>
</evidence>
<dbReference type="Proteomes" id="UP001205998">
    <property type="component" value="Unassembled WGS sequence"/>
</dbReference>
<dbReference type="Gene3D" id="3.10.20.370">
    <property type="match status" value="1"/>
</dbReference>
<dbReference type="SUPFAM" id="SSF56672">
    <property type="entry name" value="DNA/RNA polymerases"/>
    <property type="match status" value="1"/>
</dbReference>
<dbReference type="InterPro" id="IPR001584">
    <property type="entry name" value="Integrase_cat-core"/>
</dbReference>
<dbReference type="InterPro" id="IPR050951">
    <property type="entry name" value="Retrovirus_Pol_polyprotein"/>
</dbReference>
<reference evidence="11" key="1">
    <citation type="submission" date="2018-07" db="EMBL/GenBank/DDBJ databases">
        <title>Comparative genomics of catfishes provides insights into carnivory and benthic adaptation.</title>
        <authorList>
            <person name="Zhang Y."/>
            <person name="Wang D."/>
            <person name="Peng Z."/>
            <person name="Zheng S."/>
            <person name="Shao F."/>
            <person name="Tao W."/>
        </authorList>
    </citation>
    <scope>NUCLEOTIDE SEQUENCE</scope>
    <source>
        <strain evidence="11">Chongqing</strain>
    </source>
</reference>
<dbReference type="Gene3D" id="3.30.420.10">
    <property type="entry name" value="Ribonuclease H-like superfamily/Ribonuclease H"/>
    <property type="match status" value="2"/>
</dbReference>
<keyword evidence="4" id="KW-0255">Endonuclease</keyword>
<dbReference type="Gene3D" id="2.40.70.10">
    <property type="entry name" value="Acid Proteases"/>
    <property type="match status" value="1"/>
</dbReference>
<dbReference type="InterPro" id="IPR041577">
    <property type="entry name" value="RT_RNaseH_2"/>
</dbReference>
<dbReference type="GO" id="GO:0004519">
    <property type="term" value="F:endonuclease activity"/>
    <property type="evidence" value="ECO:0007669"/>
    <property type="project" value="UniProtKB-KW"/>
</dbReference>
<dbReference type="GO" id="GO:0003964">
    <property type="term" value="F:RNA-directed DNA polymerase activity"/>
    <property type="evidence" value="ECO:0007669"/>
    <property type="project" value="UniProtKB-KW"/>
</dbReference>
<dbReference type="GO" id="GO:0003676">
    <property type="term" value="F:nucleic acid binding"/>
    <property type="evidence" value="ECO:0007669"/>
    <property type="project" value="InterPro"/>
</dbReference>
<protein>
    <recommendedName>
        <fullName evidence="13">Integrase catalytic domain-containing protein</fullName>
    </recommendedName>
</protein>
<dbReference type="Gene3D" id="3.30.70.270">
    <property type="match status" value="3"/>
</dbReference>
<evidence type="ECO:0000313" key="11">
    <source>
        <dbReference type="EMBL" id="KAI5609483.1"/>
    </source>
</evidence>
<name>A0AAD5A463_SILAS</name>
<keyword evidence="2" id="KW-0548">Nucleotidyltransferase</keyword>
<keyword evidence="1" id="KW-0808">Transferase</keyword>
<dbReference type="AlphaFoldDB" id="A0AAD5A463"/>
<dbReference type="InterPro" id="IPR012337">
    <property type="entry name" value="RNaseH-like_sf"/>
</dbReference>
<dbReference type="Gene3D" id="3.10.10.10">
    <property type="entry name" value="HIV Type 1 Reverse Transcriptase, subunit A, domain 1"/>
    <property type="match status" value="1"/>
</dbReference>
<dbReference type="PANTHER" id="PTHR37984:SF5">
    <property type="entry name" value="PROTEIN NYNRIN-LIKE"/>
    <property type="match status" value="1"/>
</dbReference>
<dbReference type="PROSITE" id="PS50994">
    <property type="entry name" value="INTEGRASE"/>
    <property type="match status" value="1"/>
</dbReference>
<evidence type="ECO:0000256" key="4">
    <source>
        <dbReference type="ARBA" id="ARBA00022759"/>
    </source>
</evidence>
<feature type="domain" description="Peptidase A2" evidence="9">
    <location>
        <begin position="11"/>
        <end position="84"/>
    </location>
</feature>
<evidence type="ECO:0000256" key="7">
    <source>
        <dbReference type="ARBA" id="ARBA00023268"/>
    </source>
</evidence>
<dbReference type="Gene3D" id="2.30.30.850">
    <property type="match status" value="1"/>
</dbReference>
<feature type="domain" description="Integrase catalytic" evidence="10">
    <location>
        <begin position="800"/>
        <end position="966"/>
    </location>
</feature>
<evidence type="ECO:0000259" key="10">
    <source>
        <dbReference type="PROSITE" id="PS50994"/>
    </source>
</evidence>
<dbReference type="Pfam" id="PF18697">
    <property type="entry name" value="MLVIN_C"/>
    <property type="match status" value="1"/>
</dbReference>
<evidence type="ECO:0000256" key="8">
    <source>
        <dbReference type="SAM" id="MobiDB-lite"/>
    </source>
</evidence>
<dbReference type="InterPro" id="IPR018061">
    <property type="entry name" value="Retropepsins"/>
</dbReference>
<comment type="caution">
    <text evidence="11">The sequence shown here is derived from an EMBL/GenBank/DDBJ whole genome shotgun (WGS) entry which is preliminary data.</text>
</comment>
<keyword evidence="12" id="KW-1185">Reference proteome</keyword>
<dbReference type="EMBL" id="MU578092">
    <property type="protein sequence ID" value="KAI5609483.1"/>
    <property type="molecule type" value="Genomic_DNA"/>
</dbReference>
<dbReference type="InterPro" id="IPR021109">
    <property type="entry name" value="Peptidase_aspartic_dom_sf"/>
</dbReference>
<evidence type="ECO:0000313" key="12">
    <source>
        <dbReference type="Proteomes" id="UP001205998"/>
    </source>
</evidence>
<dbReference type="InterPro" id="IPR043502">
    <property type="entry name" value="DNA/RNA_pol_sf"/>
</dbReference>
<sequence>MMVVIGDNIKAPFLVDTGATYSSIGKEGSKLPLTSKAIKAVGISGKTQTLRFTEPQWITIAGISVQTPLLYSPATPVNLLGRDALCKLGAKIHCGPTGVWVTLPDALSSRYPMLWREQEEDYQKLDKVYWLEIWKKKKSNLWKTLSEWRPWLQLMRPDCHDARDPIHCTIKYDEGEQDEEYNKLWDQTQEGQMYGLRTKSIIVGPEEVAAEVDLPEEVKDWYQVEKAAPHITLMIGRNFESKDLGPMVRQAQEVKRWNQTHNSKVVVSGTGKYLKIREEGTEQVVATQVLISPKTKRQGKAEVEVQMTLVVGEQELTEQEKEIALKEIPEQLWTKHATDVGLVKPSGQVKIQVKPDVSLPYQRQYPLSQQAIEGIGPTIKGLVEAGVLIPTQNHCNTPIFPVRKPNSDKWRLVHDLSPVNQVVIAETPVVPDPHTLLSNIPEETKEQCLKDSIIVLKALAKNGHKVSKEKLQFCSKKVEYLGRVLEGTTRKISPAHVEAIRNAPRPENVRQMLSFLGMAGFSRPWICDFALKAQPLRDMIKAAGQNKPSAKLTWTPDGITAFELIKNTMASAPALACPNYSKPFHLYVSERQGFASAVLMQHQEGMGNQPIAYFSTALDTVEKGMPPCYRAISAAAFAYQKASSITMGHPVTLYTSHALFALLTSQKFVITNARRTGYDVILSSPELTIERCNTVNPAERMVLPNDGTPHCCTEESEKFLKARADLEPELLEESQRVFFVDGSCYRTLGGNKAGYAVVEYDSKTQEYKTIAQAQVPQPCSAQLAEIKALTAASPISHIPVPMGPFRHLVMDFVDMQDRVSGKRYILVVIDRFSRWVKAVATADNKAKTVIKFLCREVIPRFGIPDQVQSDNGPHFANVLMKELWKALGVKHKLGCVYHPQSQGMVERANGTIKAKVAKICESTKLNWVQALPLALMKMRSQTNRTLHLTSHEIVTGRPMPMPFTRGPYKGPELEQLEKEMSSYVKHLTKIHRTVYPQVCVATKASEGPTDKEAKKLAKVVPGDFVYIKTFKKKHWKTPRREGPFKVVLATPTTLKVEGKEHWYHLNHCCRAYVDGEKGQKPNTSGQDSASDSEDSSDGDDHGPSTSTGPARRTRAQEKKRAERLAKKQTTPDSQTGDSSLAQQPNLQVLLETPHTPDPSAADPETPLADSLSTECVPVATTPPTSDVYLPVLFSPSDFLPLDLPDPLQYTDGPSTSSVDPISPFALSNLPPLYDTLDPQDIAWEHQYD</sequence>
<proteinExistence type="predicted"/>
<accession>A0AAD5A463</accession>
<keyword evidence="7" id="KW-0511">Multifunctional enzyme</keyword>
<dbReference type="GO" id="GO:0015074">
    <property type="term" value="P:DNA integration"/>
    <property type="evidence" value="ECO:0007669"/>
    <property type="project" value="InterPro"/>
</dbReference>
<keyword evidence="5" id="KW-0378">Hydrolase</keyword>
<keyword evidence="3" id="KW-0540">Nuclease</keyword>
<gene>
    <name evidence="11" type="ORF">C0J50_9477</name>
</gene>
<evidence type="ECO:0000256" key="5">
    <source>
        <dbReference type="ARBA" id="ARBA00022801"/>
    </source>
</evidence>
<dbReference type="Pfam" id="PF00077">
    <property type="entry name" value="RVP"/>
    <property type="match status" value="1"/>
</dbReference>
<dbReference type="Pfam" id="PF17919">
    <property type="entry name" value="RT_RNaseH_2"/>
    <property type="match status" value="1"/>
</dbReference>
<dbReference type="InterPro" id="IPR043128">
    <property type="entry name" value="Rev_trsase/Diguanyl_cyclase"/>
</dbReference>
<dbReference type="GO" id="GO:0004190">
    <property type="term" value="F:aspartic-type endopeptidase activity"/>
    <property type="evidence" value="ECO:0007669"/>
    <property type="project" value="InterPro"/>
</dbReference>